<keyword evidence="1" id="KW-0614">Plasmid</keyword>
<dbReference type="KEGG" id="blr:BRLA_33p000140"/>
<protein>
    <submittedName>
        <fullName evidence="1">Uncharacterized protein</fullName>
    </submittedName>
</protein>
<dbReference type="EMBL" id="CP007807">
    <property type="protein sequence ID" value="AIG28941.1"/>
    <property type="molecule type" value="Genomic_DNA"/>
</dbReference>
<gene>
    <name evidence="1" type="ORF">BRLA_33p000140</name>
</gene>
<geneLocation type="plasmid" evidence="1 2">
    <name>pBRLA33</name>
</geneLocation>
<proteinExistence type="predicted"/>
<dbReference type="HOGENOM" id="CLU_219661_0_0_9"/>
<keyword evidence="2" id="KW-1185">Reference proteome</keyword>
<sequence>MRGFLLSLVMAFGMFSQVADVEIAKAEHSVVPYEHGVGG</sequence>
<dbReference type="Proteomes" id="UP000005850">
    <property type="component" value="Plasmid pBRLA33"/>
</dbReference>
<evidence type="ECO:0000313" key="2">
    <source>
        <dbReference type="Proteomes" id="UP000005850"/>
    </source>
</evidence>
<evidence type="ECO:0000313" key="1">
    <source>
        <dbReference type="EMBL" id="AIG28941.1"/>
    </source>
</evidence>
<name>A0A075RC36_BRELA</name>
<organism evidence="1 2">
    <name type="scientific">Brevibacillus laterosporus LMG 15441</name>
    <dbReference type="NCBI Taxonomy" id="1042163"/>
    <lineage>
        <taxon>Bacteria</taxon>
        <taxon>Bacillati</taxon>
        <taxon>Bacillota</taxon>
        <taxon>Bacilli</taxon>
        <taxon>Bacillales</taxon>
        <taxon>Paenibacillaceae</taxon>
        <taxon>Brevibacillus</taxon>
    </lineage>
</organism>
<accession>A0A075RC36</accession>
<reference evidence="1 2" key="1">
    <citation type="journal article" date="2011" name="J. Bacteriol.">
        <title>Genome sequence of Brevibacillus laterosporus LMG 15441, a pathogen of invertebrates.</title>
        <authorList>
            <person name="Djukic M."/>
            <person name="Poehlein A."/>
            <person name="Thurmer A."/>
            <person name="Daniel R."/>
        </authorList>
    </citation>
    <scope>NUCLEOTIDE SEQUENCE [LARGE SCALE GENOMIC DNA]</scope>
    <source>
        <strain evidence="1 2">LMG 15441</strain>
        <plasmid evidence="1 2">pBRLA33</plasmid>
    </source>
</reference>
<dbReference type="AlphaFoldDB" id="A0A075RC36"/>